<feature type="domain" description="Rhodopsin" evidence="7">
    <location>
        <begin position="58"/>
        <end position="299"/>
    </location>
</feature>
<evidence type="ECO:0000256" key="3">
    <source>
        <dbReference type="ARBA" id="ARBA00022989"/>
    </source>
</evidence>
<proteinExistence type="inferred from homology"/>
<comment type="caution">
    <text evidence="8">The sequence shown here is derived from an EMBL/GenBank/DDBJ whole genome shotgun (WGS) entry which is preliminary data.</text>
</comment>
<dbReference type="GO" id="GO:0016020">
    <property type="term" value="C:membrane"/>
    <property type="evidence" value="ECO:0007669"/>
    <property type="project" value="UniProtKB-SubCell"/>
</dbReference>
<feature type="transmembrane region" description="Helical" evidence="6">
    <location>
        <begin position="116"/>
        <end position="141"/>
    </location>
</feature>
<dbReference type="EMBL" id="JAADJZ010000009">
    <property type="protein sequence ID" value="KAF2872740.1"/>
    <property type="molecule type" value="Genomic_DNA"/>
</dbReference>
<sequence>MDLFHELSPAAQKSLLEGPAMPPPSGVVSNFSNPAKPYAPGWVIMIMCSILSTVAVVLRMYSKIVCAKRVAIEDYLAIAAIGLYGALQYFVMSFAIYPGYFVHTWDVRLKAVSGIFFKLTFSSTIYRIITMLLKATILLDLRRIFSPRGQRNAFFWTCEILLWTNVLWTIVITFLSVFGCQPRERLWNPLLPEKCMDIDALNVASGTINLAIDLCIFLLPQRVIWRLKLSKRKKFGVSATFAIAIFACIAAAFRLAYAIPFVSNGDVFYNSAYTYLWVQVEATSGFLITGIPALPKIVKNSPALNKFFSRFRNWSGWSVDRIKTESARGLPSWYKPETRRNPRREPGWSDVETTGNQSVAEMIVGSVRHNGHERYKTGACFYDEGAHGISQAHLRGNDDHGGV</sequence>
<keyword evidence="2 6" id="KW-0812">Transmembrane</keyword>
<accession>A0A7C8M7H4</accession>
<dbReference type="AlphaFoldDB" id="A0A7C8M7H4"/>
<evidence type="ECO:0000256" key="5">
    <source>
        <dbReference type="ARBA" id="ARBA00038359"/>
    </source>
</evidence>
<comment type="similarity">
    <text evidence="5">Belongs to the SAT4 family.</text>
</comment>
<evidence type="ECO:0000313" key="9">
    <source>
        <dbReference type="Proteomes" id="UP000481861"/>
    </source>
</evidence>
<feature type="transmembrane region" description="Helical" evidence="6">
    <location>
        <begin position="74"/>
        <end position="96"/>
    </location>
</feature>
<dbReference type="Proteomes" id="UP000481861">
    <property type="component" value="Unassembled WGS sequence"/>
</dbReference>
<comment type="subcellular location">
    <subcellularLocation>
        <location evidence="1">Membrane</location>
        <topology evidence="1">Multi-pass membrane protein</topology>
    </subcellularLocation>
</comment>
<evidence type="ECO:0000259" key="7">
    <source>
        <dbReference type="Pfam" id="PF20684"/>
    </source>
</evidence>
<feature type="transmembrane region" description="Helical" evidence="6">
    <location>
        <begin position="42"/>
        <end position="62"/>
    </location>
</feature>
<feature type="transmembrane region" description="Helical" evidence="6">
    <location>
        <begin position="153"/>
        <end position="178"/>
    </location>
</feature>
<dbReference type="PANTHER" id="PTHR33048">
    <property type="entry name" value="PTH11-LIKE INTEGRAL MEMBRANE PROTEIN (AFU_ORTHOLOGUE AFUA_5G11245)"/>
    <property type="match status" value="1"/>
</dbReference>
<keyword evidence="9" id="KW-1185">Reference proteome</keyword>
<protein>
    <recommendedName>
        <fullName evidence="7">Rhodopsin domain-containing protein</fullName>
    </recommendedName>
</protein>
<evidence type="ECO:0000256" key="4">
    <source>
        <dbReference type="ARBA" id="ARBA00023136"/>
    </source>
</evidence>
<organism evidence="8 9">
    <name type="scientific">Massariosphaeria phaeospora</name>
    <dbReference type="NCBI Taxonomy" id="100035"/>
    <lineage>
        <taxon>Eukaryota</taxon>
        <taxon>Fungi</taxon>
        <taxon>Dikarya</taxon>
        <taxon>Ascomycota</taxon>
        <taxon>Pezizomycotina</taxon>
        <taxon>Dothideomycetes</taxon>
        <taxon>Pleosporomycetidae</taxon>
        <taxon>Pleosporales</taxon>
        <taxon>Pleosporales incertae sedis</taxon>
        <taxon>Massariosphaeria</taxon>
    </lineage>
</organism>
<gene>
    <name evidence="8" type="ORF">BDV95DRAFT_606325</name>
</gene>
<feature type="transmembrane region" description="Helical" evidence="6">
    <location>
        <begin position="274"/>
        <end position="294"/>
    </location>
</feature>
<dbReference type="InterPro" id="IPR049326">
    <property type="entry name" value="Rhodopsin_dom_fungi"/>
</dbReference>
<dbReference type="InterPro" id="IPR052337">
    <property type="entry name" value="SAT4-like"/>
</dbReference>
<keyword evidence="4 6" id="KW-0472">Membrane</keyword>
<feature type="transmembrane region" description="Helical" evidence="6">
    <location>
        <begin position="198"/>
        <end position="219"/>
    </location>
</feature>
<reference evidence="8 9" key="1">
    <citation type="submission" date="2020-01" db="EMBL/GenBank/DDBJ databases">
        <authorList>
            <consortium name="DOE Joint Genome Institute"/>
            <person name="Haridas S."/>
            <person name="Albert R."/>
            <person name="Binder M."/>
            <person name="Bloem J."/>
            <person name="Labutti K."/>
            <person name="Salamov A."/>
            <person name="Andreopoulos B."/>
            <person name="Baker S.E."/>
            <person name="Barry K."/>
            <person name="Bills G."/>
            <person name="Bluhm B.H."/>
            <person name="Cannon C."/>
            <person name="Castanera R."/>
            <person name="Culley D.E."/>
            <person name="Daum C."/>
            <person name="Ezra D."/>
            <person name="Gonzalez J.B."/>
            <person name="Henrissat B."/>
            <person name="Kuo A."/>
            <person name="Liang C."/>
            <person name="Lipzen A."/>
            <person name="Lutzoni F."/>
            <person name="Magnuson J."/>
            <person name="Mondo S."/>
            <person name="Nolan M."/>
            <person name="Ohm R."/>
            <person name="Pangilinan J."/>
            <person name="Park H.-J.H."/>
            <person name="Ramirez L."/>
            <person name="Alfaro M."/>
            <person name="Sun H."/>
            <person name="Tritt A."/>
            <person name="Yoshinaga Y."/>
            <person name="Zwiers L.-H.L."/>
            <person name="Turgeon B.G."/>
            <person name="Goodwin S.B."/>
            <person name="Spatafora J.W."/>
            <person name="Crous P.W."/>
            <person name="Grigoriev I.V."/>
        </authorList>
    </citation>
    <scope>NUCLEOTIDE SEQUENCE [LARGE SCALE GENOMIC DNA]</scope>
    <source>
        <strain evidence="8 9">CBS 611.86</strain>
    </source>
</reference>
<feature type="transmembrane region" description="Helical" evidence="6">
    <location>
        <begin position="240"/>
        <end position="262"/>
    </location>
</feature>
<dbReference type="Pfam" id="PF20684">
    <property type="entry name" value="Fung_rhodopsin"/>
    <property type="match status" value="1"/>
</dbReference>
<evidence type="ECO:0000313" key="8">
    <source>
        <dbReference type="EMBL" id="KAF2872740.1"/>
    </source>
</evidence>
<name>A0A7C8M7H4_9PLEO</name>
<keyword evidence="3 6" id="KW-1133">Transmembrane helix</keyword>
<dbReference type="OrthoDB" id="4682787at2759"/>
<dbReference type="PANTHER" id="PTHR33048:SF47">
    <property type="entry name" value="INTEGRAL MEMBRANE PROTEIN-RELATED"/>
    <property type="match status" value="1"/>
</dbReference>
<evidence type="ECO:0000256" key="6">
    <source>
        <dbReference type="SAM" id="Phobius"/>
    </source>
</evidence>
<evidence type="ECO:0000256" key="1">
    <source>
        <dbReference type="ARBA" id="ARBA00004141"/>
    </source>
</evidence>
<evidence type="ECO:0000256" key="2">
    <source>
        <dbReference type="ARBA" id="ARBA00022692"/>
    </source>
</evidence>